<comment type="caution">
    <text evidence="2">The sequence shown here is derived from an EMBL/GenBank/DDBJ whole genome shotgun (WGS) entry which is preliminary data.</text>
</comment>
<feature type="transmembrane region" description="Helical" evidence="1">
    <location>
        <begin position="144"/>
        <end position="165"/>
    </location>
</feature>
<proteinExistence type="predicted"/>
<sequence>MFFKVYVATPIGIITSAQAFLSSSIVLWQSLKIPCSSESWNLLNTNNRLSGRGNNWWSFEILIMGHMIFLQDEDLKREILSAAKTSKYGPFGLLLVLGNQASSSRHLTTLVNTDRSVARSDLAKDIYIYIYIYDGPSKEEKGKFVIPLCFPTLPILGYLIVFLRFSSRPRIRFVHISGRQPHGDHFLRIKRDSFVVLITMLLLVCSGRKNESRRPSSGNVTLFGLAM</sequence>
<keyword evidence="3" id="KW-1185">Reference proteome</keyword>
<dbReference type="AlphaFoldDB" id="A0A2P5CEV4"/>
<dbReference type="Proteomes" id="UP000237000">
    <property type="component" value="Unassembled WGS sequence"/>
</dbReference>
<gene>
    <name evidence="2" type="ORF">TorRG33x02_287850</name>
</gene>
<name>A0A2P5CEV4_TREOI</name>
<evidence type="ECO:0000256" key="1">
    <source>
        <dbReference type="SAM" id="Phobius"/>
    </source>
</evidence>
<feature type="transmembrane region" description="Helical" evidence="1">
    <location>
        <begin position="6"/>
        <end position="28"/>
    </location>
</feature>
<evidence type="ECO:0000313" key="3">
    <source>
        <dbReference type="Proteomes" id="UP000237000"/>
    </source>
</evidence>
<keyword evidence="1" id="KW-1133">Transmembrane helix</keyword>
<keyword evidence="1" id="KW-0472">Membrane</keyword>
<dbReference type="EMBL" id="JXTC01000374">
    <property type="protein sequence ID" value="PON59571.1"/>
    <property type="molecule type" value="Genomic_DNA"/>
</dbReference>
<accession>A0A2P5CEV4</accession>
<keyword evidence="1" id="KW-0812">Transmembrane</keyword>
<organism evidence="2 3">
    <name type="scientific">Trema orientale</name>
    <name type="common">Charcoal tree</name>
    <name type="synonym">Celtis orientalis</name>
    <dbReference type="NCBI Taxonomy" id="63057"/>
    <lineage>
        <taxon>Eukaryota</taxon>
        <taxon>Viridiplantae</taxon>
        <taxon>Streptophyta</taxon>
        <taxon>Embryophyta</taxon>
        <taxon>Tracheophyta</taxon>
        <taxon>Spermatophyta</taxon>
        <taxon>Magnoliopsida</taxon>
        <taxon>eudicotyledons</taxon>
        <taxon>Gunneridae</taxon>
        <taxon>Pentapetalae</taxon>
        <taxon>rosids</taxon>
        <taxon>fabids</taxon>
        <taxon>Rosales</taxon>
        <taxon>Cannabaceae</taxon>
        <taxon>Trema</taxon>
    </lineage>
</organism>
<dbReference type="InParanoid" id="A0A2P5CEV4"/>
<evidence type="ECO:0000313" key="2">
    <source>
        <dbReference type="EMBL" id="PON59571.1"/>
    </source>
</evidence>
<reference evidence="3" key="1">
    <citation type="submission" date="2016-06" db="EMBL/GenBank/DDBJ databases">
        <title>Parallel loss of symbiosis genes in relatives of nitrogen-fixing non-legume Parasponia.</title>
        <authorList>
            <person name="Van Velzen R."/>
            <person name="Holmer R."/>
            <person name="Bu F."/>
            <person name="Rutten L."/>
            <person name="Van Zeijl A."/>
            <person name="Liu W."/>
            <person name="Santuari L."/>
            <person name="Cao Q."/>
            <person name="Sharma T."/>
            <person name="Shen D."/>
            <person name="Roswanjaya Y."/>
            <person name="Wardhani T."/>
            <person name="Kalhor M.S."/>
            <person name="Jansen J."/>
            <person name="Van den Hoogen J."/>
            <person name="Gungor B."/>
            <person name="Hartog M."/>
            <person name="Hontelez J."/>
            <person name="Verver J."/>
            <person name="Yang W.-C."/>
            <person name="Schijlen E."/>
            <person name="Repin R."/>
            <person name="Schilthuizen M."/>
            <person name="Schranz E."/>
            <person name="Heidstra R."/>
            <person name="Miyata K."/>
            <person name="Fedorova E."/>
            <person name="Kohlen W."/>
            <person name="Bisseling T."/>
            <person name="Smit S."/>
            <person name="Geurts R."/>
        </authorList>
    </citation>
    <scope>NUCLEOTIDE SEQUENCE [LARGE SCALE GENOMIC DNA]</scope>
    <source>
        <strain evidence="3">cv. RG33-2</strain>
    </source>
</reference>
<protein>
    <submittedName>
        <fullName evidence="2">Uncharacterized protein</fullName>
    </submittedName>
</protein>
<dbReference type="OrthoDB" id="10629698at2759"/>